<dbReference type="STRING" id="741276.A0A2S5B176"/>
<dbReference type="InterPro" id="IPR011042">
    <property type="entry name" value="6-blade_b-propeller_TolB-like"/>
</dbReference>
<dbReference type="InterPro" id="IPR029058">
    <property type="entry name" value="AB_hydrolase_fold"/>
</dbReference>
<feature type="domain" description="Peptidase S9 prolyl oligopeptidase catalytic" evidence="1">
    <location>
        <begin position="475"/>
        <end position="680"/>
    </location>
</feature>
<evidence type="ECO:0000313" key="2">
    <source>
        <dbReference type="EMBL" id="POY70516.1"/>
    </source>
</evidence>
<dbReference type="InterPro" id="IPR050585">
    <property type="entry name" value="Xaa-Pro_dipeptidyl-ppase/CocE"/>
</dbReference>
<sequence>MLKRSLHTITRMATTHSKKQIAPYGEWPSPITTDLVLSSAISLGEVKTSPAGSAVAWIESRPEQKGRSAIVYQVLAAHGGQGGQQEEVIPDTAYNARSRVHEYGGGSWAFSGEDEIIFSSFQGEAYTVKRDSNGSWSEPKLATPKSDVYRYADFETHPSSPTIACVLEDHTHPEPKDVQNSLILIAPATQDLTTVASGCDFYSSPRWSPSGRYLAWIQWNHPAMPWQGSELCIVAVTIGDDGKLAPQQDSRRKVAGKLGYAESVSQPRWALTKDGEPEKVVFFHDKTGYYELYTYEPEGTKEVKPLLNEPTNADGGSPDWQFGQRTHCALSADLWLSKGSEGALRVTKLSDGTSRVVETPYVSVSNLNALDATHLVVLANPATAPNRVALLTLPEAGDGMATEQVLKVSSTASVDEAFIPAGKPITYPSPTEDCPAHAIFYEPSSGTHAAPEGTLPPLVVHCHGGPTSQANRGLHWEIALFCSRGFAFVDVNYGGSSGYGKKYRERLDGEWGNVDVRDSIHCVEYLVREGKVDPKKVAITGGSAGGFTVLAALCDSKVFTAGTASYGVSDLALLAADTHKFESQYLYRLVGGTPEEVPDNYSSRSPINKADQITAPLLLLQGDIDKVVPPAQSSDMLEKVRAAGGTAEMELFPGEGHGFRGRAAREKAIKLELGWYRKTWGLKSPAEDEVKA</sequence>
<keyword evidence="3" id="KW-1185">Reference proteome</keyword>
<accession>A0A2S5B176</accession>
<dbReference type="Gene3D" id="2.120.10.30">
    <property type="entry name" value="TolB, C-terminal domain"/>
    <property type="match status" value="1"/>
</dbReference>
<dbReference type="EMBL" id="PJQD01000115">
    <property type="protein sequence ID" value="POY70516.1"/>
    <property type="molecule type" value="Genomic_DNA"/>
</dbReference>
<dbReference type="OrthoDB" id="43744at2759"/>
<dbReference type="SUPFAM" id="SSF53474">
    <property type="entry name" value="alpha/beta-Hydrolases"/>
    <property type="match status" value="1"/>
</dbReference>
<evidence type="ECO:0000313" key="3">
    <source>
        <dbReference type="Proteomes" id="UP000237144"/>
    </source>
</evidence>
<gene>
    <name evidence="2" type="ORF">BMF94_6430</name>
</gene>
<proteinExistence type="predicted"/>
<evidence type="ECO:0000259" key="1">
    <source>
        <dbReference type="Pfam" id="PF00326"/>
    </source>
</evidence>
<protein>
    <recommendedName>
        <fullName evidence="1">Peptidase S9 prolyl oligopeptidase catalytic domain-containing protein</fullName>
    </recommendedName>
</protein>
<dbReference type="SUPFAM" id="SSF69322">
    <property type="entry name" value="Tricorn protease domain 2"/>
    <property type="match status" value="1"/>
</dbReference>
<name>A0A2S5B176_9BASI</name>
<organism evidence="2 3">
    <name type="scientific">Rhodotorula taiwanensis</name>
    <dbReference type="NCBI Taxonomy" id="741276"/>
    <lineage>
        <taxon>Eukaryota</taxon>
        <taxon>Fungi</taxon>
        <taxon>Dikarya</taxon>
        <taxon>Basidiomycota</taxon>
        <taxon>Pucciniomycotina</taxon>
        <taxon>Microbotryomycetes</taxon>
        <taxon>Sporidiobolales</taxon>
        <taxon>Sporidiobolaceae</taxon>
        <taxon>Rhodotorula</taxon>
    </lineage>
</organism>
<dbReference type="AlphaFoldDB" id="A0A2S5B176"/>
<dbReference type="GO" id="GO:0006508">
    <property type="term" value="P:proteolysis"/>
    <property type="evidence" value="ECO:0007669"/>
    <property type="project" value="InterPro"/>
</dbReference>
<comment type="caution">
    <text evidence="2">The sequence shown here is derived from an EMBL/GenBank/DDBJ whole genome shotgun (WGS) entry which is preliminary data.</text>
</comment>
<dbReference type="InterPro" id="IPR001375">
    <property type="entry name" value="Peptidase_S9_cat"/>
</dbReference>
<dbReference type="PANTHER" id="PTHR43056">
    <property type="entry name" value="PEPTIDASE S9 PROLYL OLIGOPEPTIDASE"/>
    <property type="match status" value="1"/>
</dbReference>
<dbReference type="Proteomes" id="UP000237144">
    <property type="component" value="Unassembled WGS sequence"/>
</dbReference>
<dbReference type="GO" id="GO:0008236">
    <property type="term" value="F:serine-type peptidase activity"/>
    <property type="evidence" value="ECO:0007669"/>
    <property type="project" value="InterPro"/>
</dbReference>
<dbReference type="PANTHER" id="PTHR43056:SF5">
    <property type="entry name" value="PEPTIDASE S9 PROLYL OLIGOPEPTIDASE CATALYTIC DOMAIN-CONTAINING PROTEIN"/>
    <property type="match status" value="1"/>
</dbReference>
<dbReference type="Gene3D" id="3.40.50.1820">
    <property type="entry name" value="alpha/beta hydrolase"/>
    <property type="match status" value="1"/>
</dbReference>
<reference evidence="2 3" key="1">
    <citation type="journal article" date="2018" name="Front. Microbiol.">
        <title>Prospects for Fungal Bioremediation of Acidic Radioactive Waste Sites: Characterization and Genome Sequence of Rhodotorula taiwanensis MD1149.</title>
        <authorList>
            <person name="Tkavc R."/>
            <person name="Matrosova V.Y."/>
            <person name="Grichenko O.E."/>
            <person name="Gostincar C."/>
            <person name="Volpe R.P."/>
            <person name="Klimenkova P."/>
            <person name="Gaidamakova E.K."/>
            <person name="Zhou C.E."/>
            <person name="Stewart B.J."/>
            <person name="Lyman M.G."/>
            <person name="Malfatti S.A."/>
            <person name="Rubinfeld B."/>
            <person name="Courtot M."/>
            <person name="Singh J."/>
            <person name="Dalgard C.L."/>
            <person name="Hamilton T."/>
            <person name="Frey K.G."/>
            <person name="Gunde-Cimerman N."/>
            <person name="Dugan L."/>
            <person name="Daly M.J."/>
        </authorList>
    </citation>
    <scope>NUCLEOTIDE SEQUENCE [LARGE SCALE GENOMIC DNA]</scope>
    <source>
        <strain evidence="2 3">MD1149</strain>
    </source>
</reference>
<dbReference type="Pfam" id="PF00326">
    <property type="entry name" value="Peptidase_S9"/>
    <property type="match status" value="1"/>
</dbReference>